<proteinExistence type="predicted"/>
<sequence>MKVRDLSFEEVEKFKYLGATVTNSRGEESAVEWSGVEWSGVEWSGVEWSGVEWRGEWSRVSGGRVESSGVEWSGVEESGVEWSRVEWRGEWSRVESSGVERRVESSGVEWSGEESGVEWSGEESGESGVREWSGEESGVEWSGVEWVGGGGRGGRRRGGGGGRRGGRERGRGRREERRGEERRGEERRGEERRGEERRGEERRETDSDNESGDVCGSATSTRGVERKIRKSSWKKENAQKKRNSDKFSHLDQQRLFSGFWSIGEKQLQDTMLLGYIEKKKYLSVTQGNLHLEEIRDVIVVHRSGEIRNTLNGTRRGGEEFRLGPTGGPWGNLPKKE</sequence>
<name>A0ABQ8SSH7_PERAM</name>
<evidence type="ECO:0000313" key="3">
    <source>
        <dbReference type="Proteomes" id="UP001148838"/>
    </source>
</evidence>
<keyword evidence="3" id="KW-1185">Reference proteome</keyword>
<evidence type="ECO:0000256" key="1">
    <source>
        <dbReference type="SAM" id="MobiDB-lite"/>
    </source>
</evidence>
<reference evidence="2 3" key="1">
    <citation type="journal article" date="2022" name="Allergy">
        <title>Genome assembly and annotation of Periplaneta americana reveal a comprehensive cockroach allergen profile.</title>
        <authorList>
            <person name="Wang L."/>
            <person name="Xiong Q."/>
            <person name="Saelim N."/>
            <person name="Wang L."/>
            <person name="Nong W."/>
            <person name="Wan A.T."/>
            <person name="Shi M."/>
            <person name="Liu X."/>
            <person name="Cao Q."/>
            <person name="Hui J.H.L."/>
            <person name="Sookrung N."/>
            <person name="Leung T.F."/>
            <person name="Tungtrongchitr A."/>
            <person name="Tsui S.K.W."/>
        </authorList>
    </citation>
    <scope>NUCLEOTIDE SEQUENCE [LARGE SCALE GENOMIC DNA]</scope>
    <source>
        <strain evidence="2">PWHHKU_190912</strain>
    </source>
</reference>
<feature type="region of interest" description="Disordered" evidence="1">
    <location>
        <begin position="102"/>
        <end position="246"/>
    </location>
</feature>
<feature type="compositionally biased region" description="Acidic residues" evidence="1">
    <location>
        <begin position="111"/>
        <end position="125"/>
    </location>
</feature>
<gene>
    <name evidence="2" type="ORF">ANN_16812</name>
</gene>
<comment type="caution">
    <text evidence="2">The sequence shown here is derived from an EMBL/GenBank/DDBJ whole genome shotgun (WGS) entry which is preliminary data.</text>
</comment>
<dbReference type="EMBL" id="JAJSOF020000021">
    <property type="protein sequence ID" value="KAJ4436681.1"/>
    <property type="molecule type" value="Genomic_DNA"/>
</dbReference>
<feature type="compositionally biased region" description="Basic residues" evidence="1">
    <location>
        <begin position="153"/>
        <end position="164"/>
    </location>
</feature>
<organism evidence="2 3">
    <name type="scientific">Periplaneta americana</name>
    <name type="common">American cockroach</name>
    <name type="synonym">Blatta americana</name>
    <dbReference type="NCBI Taxonomy" id="6978"/>
    <lineage>
        <taxon>Eukaryota</taxon>
        <taxon>Metazoa</taxon>
        <taxon>Ecdysozoa</taxon>
        <taxon>Arthropoda</taxon>
        <taxon>Hexapoda</taxon>
        <taxon>Insecta</taxon>
        <taxon>Pterygota</taxon>
        <taxon>Neoptera</taxon>
        <taxon>Polyneoptera</taxon>
        <taxon>Dictyoptera</taxon>
        <taxon>Blattodea</taxon>
        <taxon>Blattoidea</taxon>
        <taxon>Blattidae</taxon>
        <taxon>Blattinae</taxon>
        <taxon>Periplaneta</taxon>
    </lineage>
</organism>
<feature type="compositionally biased region" description="Basic and acidic residues" evidence="1">
    <location>
        <begin position="165"/>
        <end position="206"/>
    </location>
</feature>
<dbReference type="Proteomes" id="UP001148838">
    <property type="component" value="Unassembled WGS sequence"/>
</dbReference>
<feature type="compositionally biased region" description="Basic and acidic residues" evidence="1">
    <location>
        <begin position="233"/>
        <end position="246"/>
    </location>
</feature>
<evidence type="ECO:0000313" key="2">
    <source>
        <dbReference type="EMBL" id="KAJ4436681.1"/>
    </source>
</evidence>
<accession>A0ABQ8SSH7</accession>
<protein>
    <submittedName>
        <fullName evidence="2">Uncharacterized protein</fullName>
    </submittedName>
</protein>
<feature type="region of interest" description="Disordered" evidence="1">
    <location>
        <begin position="310"/>
        <end position="336"/>
    </location>
</feature>
<feature type="compositionally biased region" description="Low complexity" evidence="1">
    <location>
        <begin position="134"/>
        <end position="145"/>
    </location>
</feature>